<dbReference type="Pfam" id="PF00703">
    <property type="entry name" value="Glyco_hydro_2"/>
    <property type="match status" value="1"/>
</dbReference>
<dbReference type="Gene3D" id="2.60.120.430">
    <property type="entry name" value="Galactose-binding lectin"/>
    <property type="match status" value="1"/>
</dbReference>
<dbReference type="InterPro" id="IPR036156">
    <property type="entry name" value="Beta-gal/glucu_dom_sf"/>
</dbReference>
<dbReference type="SUPFAM" id="SSF49303">
    <property type="entry name" value="beta-Galactosidase/glucuronidase domain"/>
    <property type="match status" value="1"/>
</dbReference>
<evidence type="ECO:0000256" key="4">
    <source>
        <dbReference type="SAM" id="SignalP"/>
    </source>
</evidence>
<sequence>MENIDMIQRKLSAGAVLFLLLFISFSASAQRESRTINDGWRFFQGDCSEGATLSWDDSRWASVHLPHTWNTDAYVEKDYYRGRGWYRRVLDIPASWKDKQVFLKLDAASKVADVYLNGQPIGSHAGGYTACIFDLTEYLSFTTPNLLAVRVDNARQDVPPVSADFTFFGGIYRDVWLTAVPYQHFTLTDCGSDGLFIHTSCLSDKQGSVFIRGGIRNDDSVKAVLELICSVYHPDGTLAQQQKKKIQVKAGETYVFQEETAPIHCPELWTPEIPVLYRVETVLRDASTKVVLDRMEHYTAFRYFHFDAQKGFFLNGKPYKLRGICRHQDQKPIGVALSDEMHRRDFRLMKEMGANFIRISHYPQDDALLEMCDHLGMLVWEEIPIINRVPDTPGFADHCEQNLREMIRQHYNHPSVIAWGYMNEILLETQRIYKTEDMLKLALERTLALAERLERVLKEEDSTRVSVMAFHGSNAYNESGLNRIVDVVGWNLYNGWYGGDLKGFDRFLAEQQQDYSTHPLIVSEYGAGSDKRLHTTAPRPFDFSSEYQQTYLEHYLPVLENTPYVCGGAHWNFTDFSSAVREESMPRINNKGLVRADRAPKDVYYYYQAMWRKDIPVLHIASRDWNVRCGIQGAPDASVMLPVKVYTNLPEVELSIDGRLVGRKSVTNCHAVFEVPFEGTEPYLSVTGVFDGREVHDGLRVNFTPIPLHIADADWTSLELAVNVGSNCFFTSDKSGLTWVPDRPYIEGGWGYIGGREKSTQTEIQLTVDDPLYQTMREDIEEYRFDVPTGSYEVELLFADPDGVVTSPVYLLGKSEESIGKQGNVFTVSIDGRIVEENLTPARDAGSFHAVKRRYVVSHKGGSLKVAFGCRQGKTYLSGIKLRKL</sequence>
<dbReference type="InterPro" id="IPR006101">
    <property type="entry name" value="Glyco_hydro_2"/>
</dbReference>
<reference evidence="10 11" key="1">
    <citation type="submission" date="2018-08" db="EMBL/GenBank/DDBJ databases">
        <title>A genome reference for cultivated species of the human gut microbiota.</title>
        <authorList>
            <person name="Zou Y."/>
            <person name="Xue W."/>
            <person name="Luo G."/>
        </authorList>
    </citation>
    <scope>NUCLEOTIDE SEQUENCE [LARGE SCALE GENOMIC DNA]</scope>
    <source>
        <strain evidence="10 11">AF25-6</strain>
    </source>
</reference>
<dbReference type="Pfam" id="PF11721">
    <property type="entry name" value="Malectin"/>
    <property type="match status" value="1"/>
</dbReference>
<dbReference type="AlphaFoldDB" id="A0A412E019"/>
<feature type="domain" description="DUF4982" evidence="9">
    <location>
        <begin position="641"/>
        <end position="695"/>
    </location>
</feature>
<evidence type="ECO:0000256" key="2">
    <source>
        <dbReference type="ARBA" id="ARBA00022801"/>
    </source>
</evidence>
<accession>A0A412E019</accession>
<dbReference type="PRINTS" id="PR00132">
    <property type="entry name" value="GLHYDRLASE2"/>
</dbReference>
<dbReference type="Pfam" id="PF02836">
    <property type="entry name" value="Glyco_hydro_2_C"/>
    <property type="match status" value="1"/>
</dbReference>
<evidence type="ECO:0000313" key="10">
    <source>
        <dbReference type="EMBL" id="RGR25940.1"/>
    </source>
</evidence>
<dbReference type="InterPro" id="IPR008979">
    <property type="entry name" value="Galactose-bd-like_sf"/>
</dbReference>
<feature type="domain" description="Glycoside hydrolase family 2 immunoglobulin-like beta-sandwich" evidence="5">
    <location>
        <begin position="195"/>
        <end position="302"/>
    </location>
</feature>
<evidence type="ECO:0000313" key="11">
    <source>
        <dbReference type="Proteomes" id="UP000284161"/>
    </source>
</evidence>
<keyword evidence="4" id="KW-0732">Signal</keyword>
<dbReference type="InterPro" id="IPR006103">
    <property type="entry name" value="Glyco_hydro_2_cat"/>
</dbReference>
<dbReference type="Pfam" id="PF16355">
    <property type="entry name" value="DUF4982"/>
    <property type="match status" value="1"/>
</dbReference>
<dbReference type="Proteomes" id="UP000284161">
    <property type="component" value="Unassembled WGS sequence"/>
</dbReference>
<feature type="domain" description="Malectin" evidence="8">
    <location>
        <begin position="720"/>
        <end position="875"/>
    </location>
</feature>
<keyword evidence="3" id="KW-0326">Glycosidase</keyword>
<comment type="similarity">
    <text evidence="1">Belongs to the glycosyl hydrolase 2 family.</text>
</comment>
<dbReference type="Gene3D" id="3.20.20.80">
    <property type="entry name" value="Glycosidases"/>
    <property type="match status" value="1"/>
</dbReference>
<evidence type="ECO:0000256" key="3">
    <source>
        <dbReference type="ARBA" id="ARBA00023295"/>
    </source>
</evidence>
<feature type="signal peptide" evidence="4">
    <location>
        <begin position="1"/>
        <end position="29"/>
    </location>
</feature>
<dbReference type="PANTHER" id="PTHR42732">
    <property type="entry name" value="BETA-GALACTOSIDASE"/>
    <property type="match status" value="1"/>
</dbReference>
<dbReference type="InterPro" id="IPR017853">
    <property type="entry name" value="GH"/>
</dbReference>
<dbReference type="InterPro" id="IPR051913">
    <property type="entry name" value="GH2_Domain-Containing"/>
</dbReference>
<evidence type="ECO:0000256" key="1">
    <source>
        <dbReference type="ARBA" id="ARBA00007401"/>
    </source>
</evidence>
<evidence type="ECO:0000259" key="5">
    <source>
        <dbReference type="Pfam" id="PF00703"/>
    </source>
</evidence>
<evidence type="ECO:0000259" key="9">
    <source>
        <dbReference type="Pfam" id="PF16355"/>
    </source>
</evidence>
<protein>
    <submittedName>
        <fullName evidence="10">DUF4982 domain-containing protein</fullName>
    </submittedName>
</protein>
<dbReference type="GO" id="GO:0004553">
    <property type="term" value="F:hydrolase activity, hydrolyzing O-glycosyl compounds"/>
    <property type="evidence" value="ECO:0007669"/>
    <property type="project" value="InterPro"/>
</dbReference>
<dbReference type="InterPro" id="IPR032311">
    <property type="entry name" value="DUF4982"/>
</dbReference>
<dbReference type="SUPFAM" id="SSF49785">
    <property type="entry name" value="Galactose-binding domain-like"/>
    <property type="match status" value="1"/>
</dbReference>
<evidence type="ECO:0000259" key="7">
    <source>
        <dbReference type="Pfam" id="PF02837"/>
    </source>
</evidence>
<keyword evidence="2" id="KW-0378">Hydrolase</keyword>
<proteinExistence type="inferred from homology"/>
<dbReference type="InterPro" id="IPR021720">
    <property type="entry name" value="Malectin_dom"/>
</dbReference>
<dbReference type="InterPro" id="IPR006102">
    <property type="entry name" value="Ig-like_GH2"/>
</dbReference>
<dbReference type="RefSeq" id="WP_117917877.1">
    <property type="nucleotide sequence ID" value="NZ_QRUB01000029.1"/>
</dbReference>
<feature type="domain" description="Glycoside hydrolase family 2 catalytic" evidence="6">
    <location>
        <begin position="310"/>
        <end position="611"/>
    </location>
</feature>
<dbReference type="InterPro" id="IPR006104">
    <property type="entry name" value="Glyco_hydro_2_N"/>
</dbReference>
<dbReference type="Gene3D" id="2.60.120.260">
    <property type="entry name" value="Galactose-binding domain-like"/>
    <property type="match status" value="1"/>
</dbReference>
<evidence type="ECO:0000259" key="6">
    <source>
        <dbReference type="Pfam" id="PF02836"/>
    </source>
</evidence>
<dbReference type="Gene3D" id="2.60.40.10">
    <property type="entry name" value="Immunoglobulins"/>
    <property type="match status" value="2"/>
</dbReference>
<feature type="chain" id="PRO_5019364747" evidence="4">
    <location>
        <begin position="30"/>
        <end position="885"/>
    </location>
</feature>
<gene>
    <name evidence="10" type="ORF">DWY58_16915</name>
</gene>
<comment type="caution">
    <text evidence="10">The sequence shown here is derived from an EMBL/GenBank/DDBJ whole genome shotgun (WGS) entry which is preliminary data.</text>
</comment>
<dbReference type="PANTHER" id="PTHR42732:SF1">
    <property type="entry name" value="BETA-MANNOSIDASE"/>
    <property type="match status" value="1"/>
</dbReference>
<dbReference type="InterPro" id="IPR013783">
    <property type="entry name" value="Ig-like_fold"/>
</dbReference>
<dbReference type="GO" id="GO:0005975">
    <property type="term" value="P:carbohydrate metabolic process"/>
    <property type="evidence" value="ECO:0007669"/>
    <property type="project" value="InterPro"/>
</dbReference>
<evidence type="ECO:0000259" key="8">
    <source>
        <dbReference type="Pfam" id="PF11721"/>
    </source>
</evidence>
<dbReference type="Pfam" id="PF02837">
    <property type="entry name" value="Glyco_hydro_2_N"/>
    <property type="match status" value="1"/>
</dbReference>
<dbReference type="SUPFAM" id="SSF51445">
    <property type="entry name" value="(Trans)glycosidases"/>
    <property type="match status" value="1"/>
</dbReference>
<name>A0A412E019_BACSE</name>
<organism evidence="10 11">
    <name type="scientific">Bacteroides stercoris</name>
    <dbReference type="NCBI Taxonomy" id="46506"/>
    <lineage>
        <taxon>Bacteria</taxon>
        <taxon>Pseudomonadati</taxon>
        <taxon>Bacteroidota</taxon>
        <taxon>Bacteroidia</taxon>
        <taxon>Bacteroidales</taxon>
        <taxon>Bacteroidaceae</taxon>
        <taxon>Bacteroides</taxon>
    </lineage>
</organism>
<dbReference type="EMBL" id="QRUB01000029">
    <property type="protein sequence ID" value="RGR25940.1"/>
    <property type="molecule type" value="Genomic_DNA"/>
</dbReference>
<feature type="domain" description="Glycosyl hydrolases family 2 sugar binding" evidence="7">
    <location>
        <begin position="78"/>
        <end position="181"/>
    </location>
</feature>